<feature type="transmembrane region" description="Helical" evidence="1">
    <location>
        <begin position="206"/>
        <end position="227"/>
    </location>
</feature>
<sequence length="238" mass="27048">MVKFRQKSKYNEFSYNNLFNGKDSESESGEETELFVKNKLQRVQFPTIEKVVEDGDTLQALAIKYRCSIAELKRINNFHNENEIYAKRVIKVPHRPFTLALAGVHLSGNSSPELNINSTSSLIDIDSLSSKLIETVKIPKKENEVNEIIFNSMITPNQNESPESSEENCDEKVNLISQNTKNLIENDMVISRLSCNGADADISWKLLITCVIILIVAMPLIYVFYIAEHPESYHHHAS</sequence>
<dbReference type="PANTHER" id="PTHR20932:SF13">
    <property type="entry name" value="LD36653P"/>
    <property type="match status" value="1"/>
</dbReference>
<evidence type="ECO:0000313" key="4">
    <source>
        <dbReference type="Proteomes" id="UP001153636"/>
    </source>
</evidence>
<dbReference type="EMBL" id="OV651817">
    <property type="protein sequence ID" value="CAH1111406.1"/>
    <property type="molecule type" value="Genomic_DNA"/>
</dbReference>
<keyword evidence="4" id="KW-1185">Reference proteome</keyword>
<organism evidence="3 4">
    <name type="scientific">Psylliodes chrysocephalus</name>
    <dbReference type="NCBI Taxonomy" id="3402493"/>
    <lineage>
        <taxon>Eukaryota</taxon>
        <taxon>Metazoa</taxon>
        <taxon>Ecdysozoa</taxon>
        <taxon>Arthropoda</taxon>
        <taxon>Hexapoda</taxon>
        <taxon>Insecta</taxon>
        <taxon>Pterygota</taxon>
        <taxon>Neoptera</taxon>
        <taxon>Endopterygota</taxon>
        <taxon>Coleoptera</taxon>
        <taxon>Polyphaga</taxon>
        <taxon>Cucujiformia</taxon>
        <taxon>Chrysomeloidea</taxon>
        <taxon>Chrysomelidae</taxon>
        <taxon>Galerucinae</taxon>
        <taxon>Alticini</taxon>
        <taxon>Psylliodes</taxon>
    </lineage>
</organism>
<keyword evidence="1" id="KW-0472">Membrane</keyword>
<dbReference type="InterPro" id="IPR045030">
    <property type="entry name" value="LYSM1-4"/>
</dbReference>
<evidence type="ECO:0000313" key="3">
    <source>
        <dbReference type="EMBL" id="CAH1111406.1"/>
    </source>
</evidence>
<feature type="domain" description="LysM" evidence="2">
    <location>
        <begin position="48"/>
        <end position="92"/>
    </location>
</feature>
<dbReference type="SUPFAM" id="SSF54106">
    <property type="entry name" value="LysM domain"/>
    <property type="match status" value="1"/>
</dbReference>
<reference evidence="3" key="1">
    <citation type="submission" date="2022-01" db="EMBL/GenBank/DDBJ databases">
        <authorList>
            <person name="King R."/>
        </authorList>
    </citation>
    <scope>NUCLEOTIDE SEQUENCE</scope>
</reference>
<dbReference type="AlphaFoldDB" id="A0A9P0CZN0"/>
<protein>
    <recommendedName>
        <fullName evidence="2">LysM domain-containing protein</fullName>
    </recommendedName>
</protein>
<dbReference type="InterPro" id="IPR018392">
    <property type="entry name" value="LysM"/>
</dbReference>
<evidence type="ECO:0000256" key="1">
    <source>
        <dbReference type="SAM" id="Phobius"/>
    </source>
</evidence>
<keyword evidence="1" id="KW-0812">Transmembrane</keyword>
<dbReference type="Gene3D" id="3.10.350.10">
    <property type="entry name" value="LysM domain"/>
    <property type="match status" value="1"/>
</dbReference>
<proteinExistence type="predicted"/>
<dbReference type="InterPro" id="IPR036779">
    <property type="entry name" value="LysM_dom_sf"/>
</dbReference>
<gene>
    <name evidence="3" type="ORF">PSYICH_LOCUS11498</name>
</gene>
<dbReference type="PROSITE" id="PS51782">
    <property type="entry name" value="LYSM"/>
    <property type="match status" value="1"/>
</dbReference>
<evidence type="ECO:0000259" key="2">
    <source>
        <dbReference type="PROSITE" id="PS51782"/>
    </source>
</evidence>
<dbReference type="OrthoDB" id="538216at2759"/>
<dbReference type="Proteomes" id="UP001153636">
    <property type="component" value="Chromosome 5"/>
</dbReference>
<name>A0A9P0CZN0_9CUCU</name>
<dbReference type="SMART" id="SM00257">
    <property type="entry name" value="LysM"/>
    <property type="match status" value="1"/>
</dbReference>
<keyword evidence="1" id="KW-1133">Transmembrane helix</keyword>
<accession>A0A9P0CZN0</accession>
<dbReference type="PANTHER" id="PTHR20932">
    <property type="entry name" value="LYSM AND PUTATIVE PEPTIDOGLYCAN-BINDING DOMAIN-CONTAINING PROTEIN"/>
    <property type="match status" value="1"/>
</dbReference>
<dbReference type="Pfam" id="PF01476">
    <property type="entry name" value="LysM"/>
    <property type="match status" value="1"/>
</dbReference>